<dbReference type="SUPFAM" id="SSF55486">
    <property type="entry name" value="Metalloproteases ('zincins'), catalytic domain"/>
    <property type="match status" value="1"/>
</dbReference>
<sequence>MSNPLSPERKDGTTNLLPIKRKRVKNCGVVFLGGFLLILATVSLIVYATVARFAKLKTYCTSSSCERYGHLLAKSINFSANPCDNFYLYVCGNRNPMQSVRRIAFEEFAETFLLAAYTDYYTPGHQSKVFLKTCQDIVTKSVDNLAWIKQAMKAAGLSWPYTGKSDDAIHSLVYMSINNAWPTPVDFTQTGELDKLIIGPSAYKLRDKERHRTDLQNTAGETYERYYKTFLKYYQREDHGGVQMEEMLRLEKPYLQFAIESSHWPSNNLTRYELRDSRLRKRLKEKLNEILNASFSFTLLTTTITYLDELFKFVVTNESQMVLVFGWHTIQYLAPFSNRELAVNHYGTVNQEMIHKHFEYCLHMTNIVTGVAAIADFVNANFTDQTRAEIGEVAKVIRYRMLRKDTLKYPWSNLNTVLKFFDRARSPDLAKAFKRVPAMTENFVENLARTTVALRPAYEAVVRGVPNMPYDPDKLYTYDGYDYSLLPSAIMFPMYMDGTPDAIRYGILGTELAAGAAEVYLDRIDNGSLENLKRCIMRAAKTPSIKEVSRKSVQSLASLEGAFKAFVGSWSNSEVTLTLLPNMTSHQLFFVSFCYSLCDSLKPAHQERCNAAVTNTSHFAEAFSCPEGSSMRLPNKCFFEF</sequence>
<accession>A0AAQ4DE35</accession>
<keyword evidence="6" id="KW-0862">Zinc</keyword>
<evidence type="ECO:0000259" key="9">
    <source>
        <dbReference type="Pfam" id="PF01431"/>
    </source>
</evidence>
<feature type="transmembrane region" description="Helical" evidence="8">
    <location>
        <begin position="29"/>
        <end position="50"/>
    </location>
</feature>
<dbReference type="PROSITE" id="PS51885">
    <property type="entry name" value="NEPRILYSIN"/>
    <property type="match status" value="1"/>
</dbReference>
<evidence type="ECO:0000256" key="7">
    <source>
        <dbReference type="ARBA" id="ARBA00023049"/>
    </source>
</evidence>
<protein>
    <recommendedName>
        <fullName evidence="13">M13 family peptidase</fullName>
    </recommendedName>
</protein>
<evidence type="ECO:0000256" key="8">
    <source>
        <dbReference type="SAM" id="Phobius"/>
    </source>
</evidence>
<evidence type="ECO:0000313" key="12">
    <source>
        <dbReference type="Proteomes" id="UP001321473"/>
    </source>
</evidence>
<dbReference type="PANTHER" id="PTHR11733">
    <property type="entry name" value="ZINC METALLOPROTEASE FAMILY M13 NEPRILYSIN-RELATED"/>
    <property type="match status" value="1"/>
</dbReference>
<dbReference type="EMBL" id="JARKHS020032006">
    <property type="protein sequence ID" value="KAK8760725.1"/>
    <property type="molecule type" value="Genomic_DNA"/>
</dbReference>
<evidence type="ECO:0000256" key="4">
    <source>
        <dbReference type="ARBA" id="ARBA00022723"/>
    </source>
</evidence>
<feature type="domain" description="Peptidase M13 N-terminal" evidence="10">
    <location>
        <begin position="82"/>
        <end position="399"/>
    </location>
</feature>
<keyword evidence="8" id="KW-0472">Membrane</keyword>
<dbReference type="GO" id="GO:0004222">
    <property type="term" value="F:metalloendopeptidase activity"/>
    <property type="evidence" value="ECO:0007669"/>
    <property type="project" value="InterPro"/>
</dbReference>
<dbReference type="InterPro" id="IPR000718">
    <property type="entry name" value="Peptidase_M13"/>
</dbReference>
<dbReference type="InterPro" id="IPR024079">
    <property type="entry name" value="MetalloPept_cat_dom_sf"/>
</dbReference>
<dbReference type="AlphaFoldDB" id="A0AAQ4DE35"/>
<evidence type="ECO:0008006" key="13">
    <source>
        <dbReference type="Google" id="ProtNLM"/>
    </source>
</evidence>
<keyword evidence="8" id="KW-1133">Transmembrane helix</keyword>
<evidence type="ECO:0000256" key="2">
    <source>
        <dbReference type="ARBA" id="ARBA00007357"/>
    </source>
</evidence>
<evidence type="ECO:0000256" key="1">
    <source>
        <dbReference type="ARBA" id="ARBA00001947"/>
    </source>
</evidence>
<keyword evidence="7" id="KW-0482">Metalloprotease</keyword>
<dbReference type="GO" id="GO:0016485">
    <property type="term" value="P:protein processing"/>
    <property type="evidence" value="ECO:0007669"/>
    <property type="project" value="TreeGrafter"/>
</dbReference>
<dbReference type="GO" id="GO:0005886">
    <property type="term" value="C:plasma membrane"/>
    <property type="evidence" value="ECO:0007669"/>
    <property type="project" value="TreeGrafter"/>
</dbReference>
<evidence type="ECO:0000256" key="3">
    <source>
        <dbReference type="ARBA" id="ARBA00022670"/>
    </source>
</evidence>
<proteinExistence type="inferred from homology"/>
<dbReference type="InterPro" id="IPR042089">
    <property type="entry name" value="Peptidase_M13_dom_2"/>
</dbReference>
<evidence type="ECO:0000259" key="10">
    <source>
        <dbReference type="Pfam" id="PF05649"/>
    </source>
</evidence>
<dbReference type="InterPro" id="IPR008753">
    <property type="entry name" value="Peptidase_M13_N"/>
</dbReference>
<organism evidence="11 12">
    <name type="scientific">Amblyomma americanum</name>
    <name type="common">Lone star tick</name>
    <dbReference type="NCBI Taxonomy" id="6943"/>
    <lineage>
        <taxon>Eukaryota</taxon>
        <taxon>Metazoa</taxon>
        <taxon>Ecdysozoa</taxon>
        <taxon>Arthropoda</taxon>
        <taxon>Chelicerata</taxon>
        <taxon>Arachnida</taxon>
        <taxon>Acari</taxon>
        <taxon>Parasitiformes</taxon>
        <taxon>Ixodida</taxon>
        <taxon>Ixodoidea</taxon>
        <taxon>Ixodidae</taxon>
        <taxon>Amblyomminae</taxon>
        <taxon>Amblyomma</taxon>
    </lineage>
</organism>
<dbReference type="PANTHER" id="PTHR11733:SF241">
    <property type="entry name" value="GH26575P-RELATED"/>
    <property type="match status" value="1"/>
</dbReference>
<evidence type="ECO:0000313" key="11">
    <source>
        <dbReference type="EMBL" id="KAK8760725.1"/>
    </source>
</evidence>
<dbReference type="Proteomes" id="UP001321473">
    <property type="component" value="Unassembled WGS sequence"/>
</dbReference>
<comment type="similarity">
    <text evidence="2">Belongs to the peptidase M13 family.</text>
</comment>
<evidence type="ECO:0000256" key="5">
    <source>
        <dbReference type="ARBA" id="ARBA00022801"/>
    </source>
</evidence>
<keyword evidence="5" id="KW-0378">Hydrolase</keyword>
<name>A0AAQ4DE35_AMBAM</name>
<dbReference type="Pfam" id="PF05649">
    <property type="entry name" value="Peptidase_M13_N"/>
    <property type="match status" value="1"/>
</dbReference>
<dbReference type="Gene3D" id="3.40.390.10">
    <property type="entry name" value="Collagenase (Catalytic Domain)"/>
    <property type="match status" value="2"/>
</dbReference>
<keyword evidence="3" id="KW-0645">Protease</keyword>
<reference evidence="11 12" key="1">
    <citation type="journal article" date="2023" name="Arcadia Sci">
        <title>De novo assembly of a long-read Amblyomma americanum tick genome.</title>
        <authorList>
            <person name="Chou S."/>
            <person name="Poskanzer K.E."/>
            <person name="Rollins M."/>
            <person name="Thuy-Boun P.S."/>
        </authorList>
    </citation>
    <scope>NUCLEOTIDE SEQUENCE [LARGE SCALE GENOMIC DNA]</scope>
    <source>
        <strain evidence="11">F_SG_1</strain>
        <tissue evidence="11">Salivary glands</tissue>
    </source>
</reference>
<comment type="caution">
    <text evidence="11">The sequence shown here is derived from an EMBL/GenBank/DDBJ whole genome shotgun (WGS) entry which is preliminary data.</text>
</comment>
<feature type="domain" description="Peptidase M13 C-terminal" evidence="9">
    <location>
        <begin position="557"/>
        <end position="637"/>
    </location>
</feature>
<keyword evidence="12" id="KW-1185">Reference proteome</keyword>
<dbReference type="Gene3D" id="1.10.1380.10">
    <property type="entry name" value="Neutral endopeptidase , domain2"/>
    <property type="match status" value="1"/>
</dbReference>
<keyword evidence="4" id="KW-0479">Metal-binding</keyword>
<dbReference type="Pfam" id="PF01431">
    <property type="entry name" value="Peptidase_M13"/>
    <property type="match status" value="1"/>
</dbReference>
<evidence type="ECO:0000256" key="6">
    <source>
        <dbReference type="ARBA" id="ARBA00022833"/>
    </source>
</evidence>
<dbReference type="GO" id="GO:0046872">
    <property type="term" value="F:metal ion binding"/>
    <property type="evidence" value="ECO:0007669"/>
    <property type="project" value="UniProtKB-KW"/>
</dbReference>
<dbReference type="InterPro" id="IPR018497">
    <property type="entry name" value="Peptidase_M13_C"/>
</dbReference>
<gene>
    <name evidence="11" type="ORF">V5799_028008</name>
</gene>
<keyword evidence="8" id="KW-0812">Transmembrane</keyword>
<comment type="cofactor">
    <cofactor evidence="1">
        <name>Zn(2+)</name>
        <dbReference type="ChEBI" id="CHEBI:29105"/>
    </cofactor>
</comment>